<reference evidence="6 7" key="1">
    <citation type="submission" date="2018-08" db="EMBL/GenBank/DDBJ databases">
        <title>A genome reference for cultivated species of the human gut microbiota.</title>
        <authorList>
            <person name="Zou Y."/>
            <person name="Xue W."/>
            <person name="Luo G."/>
        </authorList>
    </citation>
    <scope>NUCLEOTIDE SEQUENCE [LARGE SCALE GENOMIC DNA]</scope>
    <source>
        <strain evidence="5 6">AF38-11</strain>
        <strain evidence="4 7">AM16-54</strain>
        <strain evidence="3 9">AM22-1</strain>
        <strain evidence="2 8">OF03-3</strain>
    </source>
</reference>
<evidence type="ECO:0000313" key="5">
    <source>
        <dbReference type="EMBL" id="RHL41509.1"/>
    </source>
</evidence>
<gene>
    <name evidence="5" type="ORF">DW026_02560</name>
    <name evidence="4" type="ORF">DW192_13125</name>
    <name evidence="3" type="ORF">DW250_08640</name>
    <name evidence="2" type="ORF">DXA63_15885</name>
    <name evidence="1" type="ORF">ONT05_06130</name>
</gene>
<dbReference type="SUPFAM" id="SSF52490">
    <property type="entry name" value="Tubulin nucleotide-binding domain-like"/>
    <property type="match status" value="1"/>
</dbReference>
<dbReference type="Proteomes" id="UP000285604">
    <property type="component" value="Unassembled WGS sequence"/>
</dbReference>
<dbReference type="AlphaFoldDB" id="A0A3R6DD50"/>
<sequence>MGNDTENIKILCIGVGGAGTNVINRMKDIGIPNAEFLTFGGYRYDYSHPEIPHYNLIEVNEIDSLPNGSGPKVFERLANNVADDIKEVLLYHLNSRKLENERV</sequence>
<evidence type="ECO:0000313" key="6">
    <source>
        <dbReference type="Proteomes" id="UP000283672"/>
    </source>
</evidence>
<dbReference type="Gene3D" id="3.40.50.1440">
    <property type="entry name" value="Tubulin/FtsZ, GTPase domain"/>
    <property type="match status" value="1"/>
</dbReference>
<dbReference type="EMBL" id="QSCI01000140">
    <property type="protein sequence ID" value="RGX88622.1"/>
    <property type="molecule type" value="Genomic_DNA"/>
</dbReference>
<evidence type="ECO:0000313" key="3">
    <source>
        <dbReference type="EMBL" id="RHG65489.1"/>
    </source>
</evidence>
<dbReference type="EMBL" id="JAPDUS010000008">
    <property type="protein sequence ID" value="MCW4093138.1"/>
    <property type="molecule type" value="Genomic_DNA"/>
</dbReference>
<organism evidence="2 8">
    <name type="scientific">Segatella copri</name>
    <dbReference type="NCBI Taxonomy" id="165179"/>
    <lineage>
        <taxon>Bacteria</taxon>
        <taxon>Pseudomonadati</taxon>
        <taxon>Bacteroidota</taxon>
        <taxon>Bacteroidia</taxon>
        <taxon>Bacteroidales</taxon>
        <taxon>Prevotellaceae</taxon>
        <taxon>Segatella</taxon>
    </lineage>
</organism>
<proteinExistence type="predicted"/>
<dbReference type="InterPro" id="IPR036525">
    <property type="entry name" value="Tubulin/FtsZ_GTPase_sf"/>
</dbReference>
<dbReference type="Proteomes" id="UP000284548">
    <property type="component" value="Unassembled WGS sequence"/>
</dbReference>
<evidence type="ECO:0000313" key="7">
    <source>
        <dbReference type="Proteomes" id="UP000284548"/>
    </source>
</evidence>
<evidence type="ECO:0008006" key="10">
    <source>
        <dbReference type="Google" id="ProtNLM"/>
    </source>
</evidence>
<reference evidence="1" key="2">
    <citation type="submission" date="2022-11" db="EMBL/GenBank/DDBJ databases">
        <title>Genomic repertoires linked with pathogenic potency of arthritogenic Prevotella copri isolated from the gut of rheumatoid arthritis patients.</title>
        <authorList>
            <person name="Nii T."/>
            <person name="Maeda Y."/>
            <person name="Motooka D."/>
            <person name="Naito M."/>
            <person name="Matsumoto Y."/>
            <person name="Ogawa T."/>
            <person name="Oguro-Igashira E."/>
            <person name="Kishikawa T."/>
            <person name="Yamashita M."/>
            <person name="Koizumi S."/>
            <person name="Kurakawa T."/>
            <person name="Okumura R."/>
            <person name="Kayama H."/>
            <person name="Murakami M."/>
            <person name="Sakaguchi T."/>
            <person name="Das B."/>
            <person name="Nakamura S."/>
            <person name="Okada Y."/>
            <person name="Kumanogoh A."/>
            <person name="Takeda K."/>
        </authorList>
    </citation>
    <scope>NUCLEOTIDE SEQUENCE</scope>
    <source>
        <strain evidence="1">N016-13</strain>
    </source>
</reference>
<evidence type="ECO:0000313" key="2">
    <source>
        <dbReference type="EMBL" id="RGX88622.1"/>
    </source>
</evidence>
<evidence type="ECO:0000313" key="4">
    <source>
        <dbReference type="EMBL" id="RHH78135.1"/>
    </source>
</evidence>
<dbReference type="Proteomes" id="UP000283672">
    <property type="component" value="Unassembled WGS sequence"/>
</dbReference>
<dbReference type="EMBL" id="QRKB01000042">
    <property type="protein sequence ID" value="RHH78135.1"/>
    <property type="molecule type" value="Genomic_DNA"/>
</dbReference>
<dbReference type="Proteomes" id="UP001209074">
    <property type="component" value="Unassembled WGS sequence"/>
</dbReference>
<name>A0A3R6DD50_9BACT</name>
<dbReference type="RefSeq" id="WP_118200943.1">
    <property type="nucleotide sequence ID" value="NZ_CAXTHI010000004.1"/>
</dbReference>
<protein>
    <recommendedName>
        <fullName evidence="10">Cell division protein FtsZ</fullName>
    </recommendedName>
</protein>
<evidence type="ECO:0000313" key="8">
    <source>
        <dbReference type="Proteomes" id="UP000285604"/>
    </source>
</evidence>
<accession>A0A3R6DD50</accession>
<dbReference type="Proteomes" id="UP000286501">
    <property type="component" value="Unassembled WGS sequence"/>
</dbReference>
<comment type="caution">
    <text evidence="2">The sequence shown here is derived from an EMBL/GenBank/DDBJ whole genome shotgun (WGS) entry which is preliminary data.</text>
</comment>
<dbReference type="EMBL" id="QRIN01000031">
    <property type="protein sequence ID" value="RHG65489.1"/>
    <property type="molecule type" value="Genomic_DNA"/>
</dbReference>
<evidence type="ECO:0000313" key="9">
    <source>
        <dbReference type="Proteomes" id="UP000286501"/>
    </source>
</evidence>
<evidence type="ECO:0000313" key="1">
    <source>
        <dbReference type="EMBL" id="MCW4093138.1"/>
    </source>
</evidence>
<dbReference type="EMBL" id="QROP01000004">
    <property type="protein sequence ID" value="RHL41509.1"/>
    <property type="molecule type" value="Genomic_DNA"/>
</dbReference>